<evidence type="ECO:0000313" key="1">
    <source>
        <dbReference type="EMBL" id="MEO3717894.1"/>
    </source>
</evidence>
<dbReference type="AlphaFoldDB" id="A0AAW9SX42"/>
<accession>A0AAW9SX42</accession>
<protein>
    <submittedName>
        <fullName evidence="1">Class I SAM-dependent methyltransferase</fullName>
        <ecNumber evidence="1">2.1.1.-</ecNumber>
    </submittedName>
</protein>
<keyword evidence="1" id="KW-0808">Transferase</keyword>
<gene>
    <name evidence="1" type="ORF">QP460_009890</name>
</gene>
<reference evidence="1" key="1">
    <citation type="submission" date="2023-05" db="EMBL/GenBank/DDBJ databases">
        <authorList>
            <person name="Du J."/>
        </authorList>
    </citation>
    <scope>NUCLEOTIDE SEQUENCE</scope>
    <source>
        <strain evidence="1">UMB1064</strain>
    </source>
</reference>
<dbReference type="EC" id="2.1.1.-" evidence="1"/>
<dbReference type="PANTHER" id="PTHR43667:SF2">
    <property type="entry name" value="FATTY ACID C-METHYL TRANSFERASE"/>
    <property type="match status" value="1"/>
</dbReference>
<dbReference type="Gene3D" id="3.40.50.150">
    <property type="entry name" value="Vaccinia Virus protein VP39"/>
    <property type="match status" value="1"/>
</dbReference>
<dbReference type="InterPro" id="IPR050723">
    <property type="entry name" value="CFA/CMAS"/>
</dbReference>
<dbReference type="GO" id="GO:0032259">
    <property type="term" value="P:methylation"/>
    <property type="evidence" value="ECO:0007669"/>
    <property type="project" value="UniProtKB-KW"/>
</dbReference>
<proteinExistence type="predicted"/>
<comment type="caution">
    <text evidence="1">The sequence shown here is derived from an EMBL/GenBank/DDBJ whole genome shotgun (WGS) entry which is preliminary data.</text>
</comment>
<dbReference type="RefSeq" id="WP_284826597.1">
    <property type="nucleotide sequence ID" value="NZ_JASOOY020000032.1"/>
</dbReference>
<reference evidence="1" key="2">
    <citation type="submission" date="2024-05" db="EMBL/GenBank/DDBJ databases">
        <authorList>
            <person name="Wolfe A."/>
        </authorList>
    </citation>
    <scope>NUCLEOTIDE SEQUENCE</scope>
    <source>
        <strain evidence="1">UMB1064</strain>
    </source>
</reference>
<dbReference type="EMBL" id="JASOOY020000032">
    <property type="protein sequence ID" value="MEO3717894.1"/>
    <property type="molecule type" value="Genomic_DNA"/>
</dbReference>
<organism evidence="1 2">
    <name type="scientific">Corynebacterium amycolatum</name>
    <dbReference type="NCBI Taxonomy" id="43765"/>
    <lineage>
        <taxon>Bacteria</taxon>
        <taxon>Bacillati</taxon>
        <taxon>Actinomycetota</taxon>
        <taxon>Actinomycetes</taxon>
        <taxon>Mycobacteriales</taxon>
        <taxon>Corynebacteriaceae</taxon>
        <taxon>Corynebacterium</taxon>
    </lineage>
</organism>
<dbReference type="InterPro" id="IPR029063">
    <property type="entry name" value="SAM-dependent_MTases_sf"/>
</dbReference>
<dbReference type="GO" id="GO:0008168">
    <property type="term" value="F:methyltransferase activity"/>
    <property type="evidence" value="ECO:0007669"/>
    <property type="project" value="UniProtKB-KW"/>
</dbReference>
<sequence>MNSASRQAIDAERWPRVARIPEGRFLAKRAEMMERSFERLCQDNGIELVESGEFVGESFITRSTGDADLAIDGVGGVSSSGGSESPTSSESLRPVVFSVIDPVFYSRLADSEWLGLGEAFLAGEWSSDDLPELLSRLLSAEFDIASLGPLARGLMKVARSRPRLDGPDMAGELPTSLLELYSGELLMGGSGLFASGVRTSSREQIPNYARGAGKGGVPSHWSVDVTYVDAPKSVARADFLHAQVRNIEHMLDLARVRAGDRVAEWPSAGGEIALRAAERGAGAEVITVSDDHTDTVLERVEKTGLRGAVDVIQMDRNIPSPREFESDFEAVINVGRLETFGRAGALRWLKSAERLLVDRGTIVVQMVVATDKFDALAERSLDLVRAYVWPQLQLFTMEELRKMVDRETGLRIAAEEYIPAHFATTLQLQRDFFAAHAREAAGIGYDRVFRRMWNYYLSLFEALVRAEKVTLVQVELVHAPRRPH</sequence>
<evidence type="ECO:0000313" key="2">
    <source>
        <dbReference type="Proteomes" id="UP001223646"/>
    </source>
</evidence>
<dbReference type="PANTHER" id="PTHR43667">
    <property type="entry name" value="CYCLOPROPANE-FATTY-ACYL-PHOSPHOLIPID SYNTHASE"/>
    <property type="match status" value="1"/>
</dbReference>
<keyword evidence="1" id="KW-0489">Methyltransferase</keyword>
<dbReference type="SUPFAM" id="SSF53335">
    <property type="entry name" value="S-adenosyl-L-methionine-dependent methyltransferases"/>
    <property type="match status" value="1"/>
</dbReference>
<dbReference type="Proteomes" id="UP001223646">
    <property type="component" value="Unassembled WGS sequence"/>
</dbReference>
<dbReference type="Pfam" id="PF02353">
    <property type="entry name" value="CMAS"/>
    <property type="match status" value="1"/>
</dbReference>
<name>A0AAW9SX42_CORAY</name>